<reference evidence="1" key="1">
    <citation type="journal article" date="2014" name="Front. Microbiol.">
        <title>High frequency of phylogenetically diverse reductive dehalogenase-homologous genes in deep subseafloor sedimentary metagenomes.</title>
        <authorList>
            <person name="Kawai M."/>
            <person name="Futagami T."/>
            <person name="Toyoda A."/>
            <person name="Takaki Y."/>
            <person name="Nishi S."/>
            <person name="Hori S."/>
            <person name="Arai W."/>
            <person name="Tsubouchi T."/>
            <person name="Morono Y."/>
            <person name="Uchiyama I."/>
            <person name="Ito T."/>
            <person name="Fujiyama A."/>
            <person name="Inagaki F."/>
            <person name="Takami H."/>
        </authorList>
    </citation>
    <scope>NUCLEOTIDE SEQUENCE</scope>
    <source>
        <strain evidence="1">Expedition CK06-06</strain>
    </source>
</reference>
<feature type="non-terminal residue" evidence="1">
    <location>
        <position position="71"/>
    </location>
</feature>
<accession>X0YFW8</accession>
<dbReference type="EMBL" id="BART01004581">
    <property type="protein sequence ID" value="GAG54780.1"/>
    <property type="molecule type" value="Genomic_DNA"/>
</dbReference>
<name>X0YFW8_9ZZZZ</name>
<sequence length="71" mass="8174">MKNLDKLQHILDHLANLLFKTWSAFLVAKNLDPIIDNKDFVKSHYFLVSVYVSCVESSLLGFSKLMSDKKD</sequence>
<evidence type="ECO:0000313" key="1">
    <source>
        <dbReference type="EMBL" id="GAG54780.1"/>
    </source>
</evidence>
<protein>
    <submittedName>
        <fullName evidence="1">Uncharacterized protein</fullName>
    </submittedName>
</protein>
<gene>
    <name evidence="1" type="ORF">S01H4_11379</name>
</gene>
<proteinExistence type="predicted"/>
<organism evidence="1">
    <name type="scientific">marine sediment metagenome</name>
    <dbReference type="NCBI Taxonomy" id="412755"/>
    <lineage>
        <taxon>unclassified sequences</taxon>
        <taxon>metagenomes</taxon>
        <taxon>ecological metagenomes</taxon>
    </lineage>
</organism>
<dbReference type="AlphaFoldDB" id="X0YFW8"/>
<comment type="caution">
    <text evidence="1">The sequence shown here is derived from an EMBL/GenBank/DDBJ whole genome shotgun (WGS) entry which is preliminary data.</text>
</comment>